<keyword evidence="14" id="KW-1185">Reference proteome</keyword>
<dbReference type="GO" id="GO:0006636">
    <property type="term" value="P:unsaturated fatty acid biosynthetic process"/>
    <property type="evidence" value="ECO:0007669"/>
    <property type="project" value="TreeGrafter"/>
</dbReference>
<evidence type="ECO:0000256" key="8">
    <source>
        <dbReference type="ARBA" id="ARBA00023098"/>
    </source>
</evidence>
<dbReference type="GO" id="GO:0005789">
    <property type="term" value="C:endoplasmic reticulum membrane"/>
    <property type="evidence" value="ECO:0007669"/>
    <property type="project" value="TreeGrafter"/>
</dbReference>
<dbReference type="OrthoDB" id="10260134at2759"/>
<evidence type="ECO:0000256" key="6">
    <source>
        <dbReference type="ARBA" id="ARBA00022989"/>
    </source>
</evidence>
<accession>A0A9P0PE21</accession>
<protein>
    <submittedName>
        <fullName evidence="13">Uncharacterized protein</fullName>
    </submittedName>
</protein>
<comment type="similarity">
    <text evidence="2 11">Belongs to the fatty acid desaturase type 1 family.</text>
</comment>
<comment type="subcellular location">
    <subcellularLocation>
        <location evidence="1">Membrane</location>
        <topology evidence="1">Multi-pass membrane protein</topology>
    </subcellularLocation>
</comment>
<dbReference type="GO" id="GO:0005506">
    <property type="term" value="F:iron ion binding"/>
    <property type="evidence" value="ECO:0007669"/>
    <property type="project" value="TreeGrafter"/>
</dbReference>
<evidence type="ECO:0000313" key="14">
    <source>
        <dbReference type="Proteomes" id="UP001152888"/>
    </source>
</evidence>
<dbReference type="AlphaFoldDB" id="A0A9P0PE21"/>
<evidence type="ECO:0000256" key="5">
    <source>
        <dbReference type="ARBA" id="ARBA00022832"/>
    </source>
</evidence>
<feature type="transmembrane region" description="Helical" evidence="12">
    <location>
        <begin position="168"/>
        <end position="186"/>
    </location>
</feature>
<dbReference type="CDD" id="cd03505">
    <property type="entry name" value="Delta9-FADS-like"/>
    <property type="match status" value="1"/>
</dbReference>
<comment type="cofactor">
    <cofactor evidence="11">
        <name>Fe(2+)</name>
        <dbReference type="ChEBI" id="CHEBI:29033"/>
    </cofactor>
</comment>
<evidence type="ECO:0000313" key="13">
    <source>
        <dbReference type="EMBL" id="CAH1980273.1"/>
    </source>
</evidence>
<evidence type="ECO:0000256" key="2">
    <source>
        <dbReference type="ARBA" id="ARBA00009295"/>
    </source>
</evidence>
<evidence type="ECO:0000256" key="11">
    <source>
        <dbReference type="RuleBase" id="RU000581"/>
    </source>
</evidence>
<comment type="domain">
    <text evidence="11">The histidine box domains are involved in binding the catalytic metal ions.</text>
</comment>
<dbReference type="PANTHER" id="PTHR11351">
    <property type="entry name" value="ACYL-COA DESATURASE"/>
    <property type="match status" value="1"/>
</dbReference>
<keyword evidence="3 11" id="KW-0444">Lipid biosynthesis</keyword>
<keyword evidence="5" id="KW-0276">Fatty acid metabolism</keyword>
<dbReference type="GO" id="GO:0004768">
    <property type="term" value="F:stearoyl-CoA 9-desaturase activity"/>
    <property type="evidence" value="ECO:0007669"/>
    <property type="project" value="TreeGrafter"/>
</dbReference>
<evidence type="ECO:0000256" key="3">
    <source>
        <dbReference type="ARBA" id="ARBA00022516"/>
    </source>
</evidence>
<dbReference type="Proteomes" id="UP001152888">
    <property type="component" value="Unassembled WGS sequence"/>
</dbReference>
<keyword evidence="6 12" id="KW-1133">Transmembrane helix</keyword>
<dbReference type="InterPro" id="IPR015876">
    <property type="entry name" value="Acyl-CoA_DS"/>
</dbReference>
<sequence>MEQHKVENAEGKPKLSNSRETNWLKVLFQIQVTLSALCAVHFLLYESYWSTIFFMFTLTFLAHIGVAAGAHRLWAHRSYTANGILRVFLLFCQTMSGTGSVYDWVQWHRLHHKHFGTDLDPYNPTRGFFYSHIQSVTLSLSPAQEEALKEIDMSDLEKDKMVMFQKRWYIPLYIIFVLLLPINAPAEYWGEQLSASMFLVFWLRYTINLQLAWLVHSATKIWQLKPGEK</sequence>
<evidence type="ECO:0000256" key="4">
    <source>
        <dbReference type="ARBA" id="ARBA00022692"/>
    </source>
</evidence>
<evidence type="ECO:0000256" key="12">
    <source>
        <dbReference type="SAM" id="Phobius"/>
    </source>
</evidence>
<gene>
    <name evidence="13" type="ORF">ACAOBT_LOCUS13877</name>
</gene>
<organism evidence="13 14">
    <name type="scientific">Acanthoscelides obtectus</name>
    <name type="common">Bean weevil</name>
    <name type="synonym">Bruchus obtectus</name>
    <dbReference type="NCBI Taxonomy" id="200917"/>
    <lineage>
        <taxon>Eukaryota</taxon>
        <taxon>Metazoa</taxon>
        <taxon>Ecdysozoa</taxon>
        <taxon>Arthropoda</taxon>
        <taxon>Hexapoda</taxon>
        <taxon>Insecta</taxon>
        <taxon>Pterygota</taxon>
        <taxon>Neoptera</taxon>
        <taxon>Endopterygota</taxon>
        <taxon>Coleoptera</taxon>
        <taxon>Polyphaga</taxon>
        <taxon>Cucujiformia</taxon>
        <taxon>Chrysomeloidea</taxon>
        <taxon>Chrysomelidae</taxon>
        <taxon>Bruchinae</taxon>
        <taxon>Bruchini</taxon>
        <taxon>Acanthoscelides</taxon>
    </lineage>
</organism>
<evidence type="ECO:0000256" key="9">
    <source>
        <dbReference type="ARBA" id="ARBA00023136"/>
    </source>
</evidence>
<dbReference type="EMBL" id="CAKOFQ010006892">
    <property type="protein sequence ID" value="CAH1980273.1"/>
    <property type="molecule type" value="Genomic_DNA"/>
</dbReference>
<comment type="caution">
    <text evidence="13">The sequence shown here is derived from an EMBL/GenBank/DDBJ whole genome shotgun (WGS) entry which is preliminary data.</text>
</comment>
<proteinExistence type="inferred from homology"/>
<evidence type="ECO:0000256" key="1">
    <source>
        <dbReference type="ARBA" id="ARBA00004141"/>
    </source>
</evidence>
<keyword evidence="9 12" id="KW-0472">Membrane</keyword>
<keyword evidence="10 11" id="KW-0275">Fatty acid biosynthesis</keyword>
<evidence type="ECO:0000256" key="7">
    <source>
        <dbReference type="ARBA" id="ARBA00023002"/>
    </source>
</evidence>
<evidence type="ECO:0000256" key="10">
    <source>
        <dbReference type="ARBA" id="ARBA00023160"/>
    </source>
</evidence>
<feature type="transmembrane region" description="Helical" evidence="12">
    <location>
        <begin position="26"/>
        <end position="45"/>
    </location>
</feature>
<reference evidence="13" key="1">
    <citation type="submission" date="2022-03" db="EMBL/GenBank/DDBJ databases">
        <authorList>
            <person name="Sayadi A."/>
        </authorList>
    </citation>
    <scope>NUCLEOTIDE SEQUENCE</scope>
</reference>
<feature type="transmembrane region" description="Helical" evidence="12">
    <location>
        <begin position="52"/>
        <end position="71"/>
    </location>
</feature>
<keyword evidence="8" id="KW-0443">Lipid metabolism</keyword>
<dbReference type="PANTHER" id="PTHR11351:SF26">
    <property type="entry name" value="FATTY ACID DESATURASE DOMAIN-CONTAINING PROTEIN"/>
    <property type="match status" value="1"/>
</dbReference>
<name>A0A9P0PE21_ACAOB</name>
<dbReference type="PRINTS" id="PR00075">
    <property type="entry name" value="FACDDSATRASE"/>
</dbReference>
<keyword evidence="4 11" id="KW-0812">Transmembrane</keyword>
<keyword evidence="7 11" id="KW-0560">Oxidoreductase</keyword>